<name>M7NN97_PNEMU</name>
<dbReference type="RefSeq" id="XP_007874917.1">
    <property type="nucleotide sequence ID" value="XM_007876726.1"/>
</dbReference>
<protein>
    <recommendedName>
        <fullName evidence="1">DUF8032 domain-containing protein</fullName>
    </recommendedName>
</protein>
<dbReference type="VEuPathDB" id="FungiDB:PNEG_02880"/>
<dbReference type="PANTHER" id="PTHR22949:SF0">
    <property type="entry name" value="RE27538P"/>
    <property type="match status" value="1"/>
</dbReference>
<dbReference type="OrthoDB" id="5599902at2759"/>
<dbReference type="eggNOG" id="ENOG502QY0U">
    <property type="taxonomic scope" value="Eukaryota"/>
</dbReference>
<dbReference type="OMA" id="HRYETEC"/>
<evidence type="ECO:0000313" key="3">
    <source>
        <dbReference type="Proteomes" id="UP000011958"/>
    </source>
</evidence>
<comment type="caution">
    <text evidence="2">The sequence shown here is derived from an EMBL/GenBank/DDBJ whole genome shotgun (WGS) entry which is preliminary data.</text>
</comment>
<reference evidence="3" key="1">
    <citation type="journal article" date="2016" name="Nat. Commun.">
        <title>Genome analysis of three Pneumocystis species reveals adaptation mechanisms to life exclusively in mammalian hosts.</title>
        <authorList>
            <person name="Ma L."/>
            <person name="Chen Z."/>
            <person name="Huang D.W."/>
            <person name="Kutty G."/>
            <person name="Ishihara M."/>
            <person name="Wang H."/>
            <person name="Abouelleil A."/>
            <person name="Bishop L."/>
            <person name="Davey E."/>
            <person name="Deng R."/>
            <person name="Deng X."/>
            <person name="Fan L."/>
            <person name="Fantoni G."/>
            <person name="Fitzgerald M."/>
            <person name="Gogineni E."/>
            <person name="Goldberg J.M."/>
            <person name="Handley G."/>
            <person name="Hu X."/>
            <person name="Huber C."/>
            <person name="Jiao X."/>
            <person name="Jones K."/>
            <person name="Levin J.Z."/>
            <person name="Liu Y."/>
            <person name="Macdonald P."/>
            <person name="Melnikov A."/>
            <person name="Raley C."/>
            <person name="Sassi M."/>
            <person name="Sherman B.T."/>
            <person name="Song X."/>
            <person name="Sykes S."/>
            <person name="Tran B."/>
            <person name="Walsh L."/>
            <person name="Xia Y."/>
            <person name="Yang J."/>
            <person name="Young S."/>
            <person name="Zeng Q."/>
            <person name="Zheng X."/>
            <person name="Stephens R."/>
            <person name="Nusbaum C."/>
            <person name="Birren B.W."/>
            <person name="Azadi P."/>
            <person name="Lempicki R.A."/>
            <person name="Cuomo C.A."/>
            <person name="Kovacs J.A."/>
        </authorList>
    </citation>
    <scope>NUCLEOTIDE SEQUENCE [LARGE SCALE GENOMIC DNA]</scope>
    <source>
        <strain evidence="3">B123</strain>
    </source>
</reference>
<dbReference type="EMBL" id="AFWA02000014">
    <property type="protein sequence ID" value="EMR08702.1"/>
    <property type="molecule type" value="Genomic_DNA"/>
</dbReference>
<dbReference type="STRING" id="1069680.M7NN97"/>
<dbReference type="PANTHER" id="PTHR22949">
    <property type="entry name" value="WHITE COLLAR 2 PROTEIN WC2"/>
    <property type="match status" value="1"/>
</dbReference>
<proteinExistence type="predicted"/>
<dbReference type="Proteomes" id="UP000011958">
    <property type="component" value="Unassembled WGS sequence"/>
</dbReference>
<organism evidence="2 3">
    <name type="scientific">Pneumocystis murina (strain B123)</name>
    <name type="common">Mouse pneumocystis pneumonia agent</name>
    <name type="synonym">Pneumocystis carinii f. sp. muris</name>
    <dbReference type="NCBI Taxonomy" id="1069680"/>
    <lineage>
        <taxon>Eukaryota</taxon>
        <taxon>Fungi</taxon>
        <taxon>Dikarya</taxon>
        <taxon>Ascomycota</taxon>
        <taxon>Taphrinomycotina</taxon>
        <taxon>Pneumocystomycetes</taxon>
        <taxon>Pneumocystaceae</taxon>
        <taxon>Pneumocystis</taxon>
    </lineage>
</organism>
<dbReference type="GeneID" id="19896567"/>
<evidence type="ECO:0000259" key="1">
    <source>
        <dbReference type="Pfam" id="PF26087"/>
    </source>
</evidence>
<dbReference type="HOGENOM" id="CLU_637964_0_0_1"/>
<keyword evidence="3" id="KW-1185">Reference proteome</keyword>
<dbReference type="AlphaFoldDB" id="M7NN97"/>
<dbReference type="InterPro" id="IPR058345">
    <property type="entry name" value="DUF8032"/>
</dbReference>
<dbReference type="Pfam" id="PF26087">
    <property type="entry name" value="DUF8032"/>
    <property type="match status" value="2"/>
</dbReference>
<accession>M7NN97</accession>
<sequence>MEPFHSGVSFLDPSNMNTTKWVSMYHWPITTYAVQDMPDVKWTMHDTHPISTTFQENPHLIPIHDTYLYHPWTSITHSTLGQSMINAGSNMGIHSHPPVYPYGGFYGNEWNTIKKEKNVSSGPIPANPLRIYKDSKGVDWISFAYSRERVRTEYTIRGDVETVDLDTLSEEFKQQNCIYPRARVPPEQYTGTRHRYETECNSIGWALAKLNPCLRNKRGLIQRAVDSWRNKEPSLRSRRVRRMVALNNLHCIREARHVLHASNQESPLPPQFRQVTSTITNRAAPGTLEEKGKSLNTEVKKPKYILLDDMRKKTRVRIRVGLDEINLEEIPDAFRRDHCVFPRRFIPMHTSTEPINTYEQEFQTEEAKKEQMLNEIGWKLAWLNVRLFENRPSFLQRAVDAYRNKIEIVTCEEKWGTRKGRKAWFNKTYS</sequence>
<feature type="domain" description="DUF8032" evidence="1">
    <location>
        <begin position="139"/>
        <end position="231"/>
    </location>
</feature>
<evidence type="ECO:0000313" key="2">
    <source>
        <dbReference type="EMBL" id="EMR08702.1"/>
    </source>
</evidence>
<feature type="domain" description="DUF8032" evidence="1">
    <location>
        <begin position="303"/>
        <end position="405"/>
    </location>
</feature>
<gene>
    <name evidence="2" type="ORF">PNEG_02880</name>
</gene>